<evidence type="ECO:0000313" key="9">
    <source>
        <dbReference type="Proteomes" id="UP000295504"/>
    </source>
</evidence>
<accession>A0A4R2TIB5</accession>
<evidence type="ECO:0000256" key="4">
    <source>
        <dbReference type="ARBA" id="ARBA00022989"/>
    </source>
</evidence>
<comment type="caution">
    <text evidence="8">The sequence shown here is derived from an EMBL/GenBank/DDBJ whole genome shotgun (WGS) entry which is preliminary data.</text>
</comment>
<keyword evidence="9" id="KW-1185">Reference proteome</keyword>
<dbReference type="InterPro" id="IPR013525">
    <property type="entry name" value="ABC2_TM"/>
</dbReference>
<proteinExistence type="predicted"/>
<feature type="transmembrane region" description="Helical" evidence="6">
    <location>
        <begin position="15"/>
        <end position="33"/>
    </location>
</feature>
<sequence length="389" mass="43913">MQASKLFCKIIPRKFLTVFLIYTIIFVGLSILFSDRGLTQMEDVFELSKVKISVINDDNTQLSNGLESYIKSISRPVEIKRDEESIKDALFFRQTEFIVTIPKGFQNDFISADQPKVKTMYVPDSVSSQYAIRLIDNYLNTARLYILAHPEMSLEEVHEKVITDISTEVNVSFINRFNAHDTSLSNLKGYFNFLSYILIAMLISMVGRIMLIFNNKDIKMRNYCAPISIKSYNIQLILSNLSMALIIWLIFVVLAFVINKNTFNQTGALLFIVNSFVLTVLCLSISFLVATFATKNSIDPIGNCLSLGLSFLGGSFVPQALLSDTLRTLGTFNPIFWYIKVNDTIADLTSITQATLQPIIHGILVQLAFAIALFAIALVIIKQKRYAHK</sequence>
<feature type="transmembrane region" description="Helical" evidence="6">
    <location>
        <begin position="234"/>
        <end position="258"/>
    </location>
</feature>
<dbReference type="GO" id="GO:0140359">
    <property type="term" value="F:ABC-type transporter activity"/>
    <property type="evidence" value="ECO:0007669"/>
    <property type="project" value="InterPro"/>
</dbReference>
<feature type="transmembrane region" description="Helical" evidence="6">
    <location>
        <begin position="270"/>
        <end position="292"/>
    </location>
</feature>
<evidence type="ECO:0000256" key="2">
    <source>
        <dbReference type="ARBA" id="ARBA00022475"/>
    </source>
</evidence>
<comment type="subcellular location">
    <subcellularLocation>
        <location evidence="1">Cell membrane</location>
        <topology evidence="1">Multi-pass membrane protein</topology>
    </subcellularLocation>
</comment>
<dbReference type="Pfam" id="PF12698">
    <property type="entry name" value="ABC2_membrane_3"/>
    <property type="match status" value="1"/>
</dbReference>
<feature type="transmembrane region" description="Helical" evidence="6">
    <location>
        <begin position="359"/>
        <end position="381"/>
    </location>
</feature>
<dbReference type="Gene3D" id="3.40.1710.10">
    <property type="entry name" value="abc type-2 transporter like domain"/>
    <property type="match status" value="1"/>
</dbReference>
<evidence type="ECO:0000256" key="6">
    <source>
        <dbReference type="SAM" id="Phobius"/>
    </source>
</evidence>
<keyword evidence="5 6" id="KW-0472">Membrane</keyword>
<dbReference type="Proteomes" id="UP000295504">
    <property type="component" value="Unassembled WGS sequence"/>
</dbReference>
<dbReference type="AlphaFoldDB" id="A0A4R2TIB5"/>
<evidence type="ECO:0000256" key="5">
    <source>
        <dbReference type="ARBA" id="ARBA00023136"/>
    </source>
</evidence>
<organism evidence="8 9">
    <name type="scientific">Serpentinicella alkaliphila</name>
    <dbReference type="NCBI Taxonomy" id="1734049"/>
    <lineage>
        <taxon>Bacteria</taxon>
        <taxon>Bacillati</taxon>
        <taxon>Bacillota</taxon>
        <taxon>Clostridia</taxon>
        <taxon>Peptostreptococcales</taxon>
        <taxon>Natronincolaceae</taxon>
        <taxon>Serpentinicella</taxon>
    </lineage>
</organism>
<name>A0A4R2TIB5_9FIRM</name>
<evidence type="ECO:0000256" key="1">
    <source>
        <dbReference type="ARBA" id="ARBA00004651"/>
    </source>
</evidence>
<keyword evidence="3 6" id="KW-0812">Transmembrane</keyword>
<evidence type="ECO:0000259" key="7">
    <source>
        <dbReference type="Pfam" id="PF12698"/>
    </source>
</evidence>
<dbReference type="PANTHER" id="PTHR30294:SF29">
    <property type="entry name" value="MULTIDRUG ABC TRANSPORTER PERMEASE YBHS-RELATED"/>
    <property type="match status" value="1"/>
</dbReference>
<evidence type="ECO:0000313" key="8">
    <source>
        <dbReference type="EMBL" id="TCQ02057.1"/>
    </source>
</evidence>
<gene>
    <name evidence="8" type="ORF">EDD79_101930</name>
</gene>
<dbReference type="PANTHER" id="PTHR30294">
    <property type="entry name" value="MEMBRANE COMPONENT OF ABC TRANSPORTER YHHJ-RELATED"/>
    <property type="match status" value="1"/>
</dbReference>
<dbReference type="GO" id="GO:0005886">
    <property type="term" value="C:plasma membrane"/>
    <property type="evidence" value="ECO:0007669"/>
    <property type="project" value="UniProtKB-SubCell"/>
</dbReference>
<keyword evidence="2" id="KW-1003">Cell membrane</keyword>
<reference evidence="8 9" key="1">
    <citation type="submission" date="2019-03" db="EMBL/GenBank/DDBJ databases">
        <title>Genomic Encyclopedia of Type Strains, Phase IV (KMG-IV): sequencing the most valuable type-strain genomes for metagenomic binning, comparative biology and taxonomic classification.</title>
        <authorList>
            <person name="Goeker M."/>
        </authorList>
    </citation>
    <scope>NUCLEOTIDE SEQUENCE [LARGE SCALE GENOMIC DNA]</scope>
    <source>
        <strain evidence="8 9">DSM 100013</strain>
    </source>
</reference>
<evidence type="ECO:0000256" key="3">
    <source>
        <dbReference type="ARBA" id="ARBA00022692"/>
    </source>
</evidence>
<feature type="transmembrane region" description="Helical" evidence="6">
    <location>
        <begin position="304"/>
        <end position="322"/>
    </location>
</feature>
<protein>
    <submittedName>
        <fullName evidence="8">ABC-2 type transport system permease protein</fullName>
    </submittedName>
</protein>
<feature type="transmembrane region" description="Helical" evidence="6">
    <location>
        <begin position="193"/>
        <end position="213"/>
    </location>
</feature>
<dbReference type="InterPro" id="IPR051449">
    <property type="entry name" value="ABC-2_transporter_component"/>
</dbReference>
<dbReference type="RefSeq" id="WP_132848602.1">
    <property type="nucleotide sequence ID" value="NZ_CP058648.1"/>
</dbReference>
<dbReference type="OrthoDB" id="9774039at2"/>
<keyword evidence="4 6" id="KW-1133">Transmembrane helix</keyword>
<dbReference type="EMBL" id="SLYC01000019">
    <property type="protein sequence ID" value="TCQ02057.1"/>
    <property type="molecule type" value="Genomic_DNA"/>
</dbReference>
<feature type="domain" description="ABC-2 type transporter transmembrane" evidence="7">
    <location>
        <begin position="13"/>
        <end position="378"/>
    </location>
</feature>